<dbReference type="Proteomes" id="UP001216510">
    <property type="component" value="Chromosome"/>
</dbReference>
<gene>
    <name evidence="2" type="ORF">PX653_14995</name>
</gene>
<reference evidence="2 3" key="1">
    <citation type="submission" date="2023-02" db="EMBL/GenBank/DDBJ databases">
        <title>Gemone sequence of Telluria chitinolytica ACM 3522T.</title>
        <authorList>
            <person name="Frediansyah A."/>
            <person name="Miess H."/>
            <person name="Gross H."/>
        </authorList>
    </citation>
    <scope>NUCLEOTIDE SEQUENCE [LARGE SCALE GENOMIC DNA]</scope>
    <source>
        <strain evidence="2 3">ACM 3522</strain>
    </source>
</reference>
<dbReference type="EMBL" id="CP119083">
    <property type="protein sequence ID" value="WEF30782.1"/>
    <property type="molecule type" value="Genomic_DNA"/>
</dbReference>
<accession>A0ABY8B4A1</accession>
<proteinExistence type="predicted"/>
<organism evidence="2 3">
    <name type="scientific">Pseudoduganella chitinolytica</name>
    <dbReference type="NCBI Taxonomy" id="34070"/>
    <lineage>
        <taxon>Bacteria</taxon>
        <taxon>Pseudomonadati</taxon>
        <taxon>Pseudomonadota</taxon>
        <taxon>Betaproteobacteria</taxon>
        <taxon>Burkholderiales</taxon>
        <taxon>Oxalobacteraceae</taxon>
        <taxon>Telluria group</taxon>
        <taxon>Pseudoduganella</taxon>
    </lineage>
</organism>
<evidence type="ECO:0000256" key="1">
    <source>
        <dbReference type="SAM" id="MobiDB-lite"/>
    </source>
</evidence>
<keyword evidence="3" id="KW-1185">Reference proteome</keyword>
<feature type="compositionally biased region" description="Pro residues" evidence="1">
    <location>
        <begin position="60"/>
        <end position="79"/>
    </location>
</feature>
<dbReference type="RefSeq" id="WP_277413578.1">
    <property type="nucleotide sequence ID" value="NZ_CP119083.1"/>
</dbReference>
<protein>
    <recommendedName>
        <fullName evidence="4">Bacteriocin</fullName>
    </recommendedName>
</protein>
<feature type="region of interest" description="Disordered" evidence="1">
    <location>
        <begin position="57"/>
        <end position="91"/>
    </location>
</feature>
<evidence type="ECO:0008006" key="4">
    <source>
        <dbReference type="Google" id="ProtNLM"/>
    </source>
</evidence>
<evidence type="ECO:0000313" key="3">
    <source>
        <dbReference type="Proteomes" id="UP001216510"/>
    </source>
</evidence>
<name>A0ABY8B4A1_9BURK</name>
<feature type="compositionally biased region" description="Basic and acidic residues" evidence="1">
    <location>
        <begin position="80"/>
        <end position="91"/>
    </location>
</feature>
<sequence length="91" mass="9570">MSDKLINKSTISTQVEFDEFGGFTLTEVLDADLLEAVGGGGEVKIPIPDINLYCPTTNNCPPPTPPTPPAPPTPTPKPPEPPKTELDGDEG</sequence>
<evidence type="ECO:0000313" key="2">
    <source>
        <dbReference type="EMBL" id="WEF30782.1"/>
    </source>
</evidence>